<evidence type="ECO:0000256" key="1">
    <source>
        <dbReference type="PIRSR" id="PIRSR000431-2"/>
    </source>
</evidence>
<feature type="non-terminal residue" evidence="3">
    <location>
        <position position="1"/>
    </location>
</feature>
<proteinExistence type="predicted"/>
<gene>
    <name evidence="3" type="ORF">ACJRO7_010431</name>
</gene>
<accession>A0ABD3LD31</accession>
<name>A0ABD3LD31_EUCGL</name>
<organism evidence="3 4">
    <name type="scientific">Eucalyptus globulus</name>
    <name type="common">Tasmanian blue gum</name>
    <dbReference type="NCBI Taxonomy" id="34317"/>
    <lineage>
        <taxon>Eukaryota</taxon>
        <taxon>Viridiplantae</taxon>
        <taxon>Streptophyta</taxon>
        <taxon>Embryophyta</taxon>
        <taxon>Tracheophyta</taxon>
        <taxon>Spermatophyta</taxon>
        <taxon>Magnoliopsida</taxon>
        <taxon>eudicotyledons</taxon>
        <taxon>Gunneridae</taxon>
        <taxon>Pentapetalae</taxon>
        <taxon>rosids</taxon>
        <taxon>malvids</taxon>
        <taxon>Myrtales</taxon>
        <taxon>Myrtaceae</taxon>
        <taxon>Myrtoideae</taxon>
        <taxon>Eucalypteae</taxon>
        <taxon>Eucalyptus</taxon>
    </lineage>
</organism>
<feature type="short sequence motif" description="HXXXXD motif" evidence="1">
    <location>
        <begin position="98"/>
        <end position="103"/>
    </location>
</feature>
<dbReference type="AlphaFoldDB" id="A0ABD3LD31"/>
<dbReference type="PIRSF" id="PIRSF000431">
    <property type="entry name" value="Glycerol-3-P_O-acyltransfrase"/>
    <property type="match status" value="1"/>
</dbReference>
<evidence type="ECO:0000313" key="3">
    <source>
        <dbReference type="EMBL" id="KAL3749322.1"/>
    </source>
</evidence>
<dbReference type="InterPro" id="IPR016222">
    <property type="entry name" value="G3P_O-acylTrfase_chlp"/>
</dbReference>
<dbReference type="SUPFAM" id="SSF69593">
    <property type="entry name" value="Glycerol-3-phosphate (1)-acyltransferase"/>
    <property type="match status" value="1"/>
</dbReference>
<protein>
    <recommendedName>
        <fullName evidence="2">Phospholipid/glycerol acyltransferase domain-containing protein</fullName>
    </recommendedName>
</protein>
<reference evidence="3 4" key="1">
    <citation type="submission" date="2024-11" db="EMBL/GenBank/DDBJ databases">
        <title>Chromosome-level genome assembly of Eucalyptus globulus Labill. provides insights into its genome evolution.</title>
        <authorList>
            <person name="Li X."/>
        </authorList>
    </citation>
    <scope>NUCLEOTIDE SEQUENCE [LARGE SCALE GENOMIC DNA]</scope>
    <source>
        <strain evidence="3">CL2024</strain>
        <tissue evidence="3">Fresh tender leaves</tissue>
    </source>
</reference>
<dbReference type="Proteomes" id="UP001634007">
    <property type="component" value="Unassembled WGS sequence"/>
</dbReference>
<evidence type="ECO:0000259" key="2">
    <source>
        <dbReference type="SMART" id="SM00563"/>
    </source>
</evidence>
<sequence length="260" mass="29844">WRRLLVEAVGDVSLRRFHVSRFSFAVARSWTSRCQKDPFIFPPYHKAAREPFDYYMFGQNYIHPLVDFRNSYVGNIPVFHEIREKLQEGHNIVLISNHQTEADPAVIALLLEGTHSHIAENVTYVAGDRVVTDPLCKPFSMGRNLVCVYSKKHMFDVPELVEMKRRSNTRSLKEMALLLRGGSQLLWIAPSGGRDRPDPLTGEWYPVEKEIGEKRVITFHGAGLSVGPEIKFNEVTSTCYDSEEAKEVYARALYEYYCAI</sequence>
<comment type="caution">
    <text evidence="3">The sequence shown here is derived from an EMBL/GenBank/DDBJ whole genome shotgun (WGS) entry which is preliminary data.</text>
</comment>
<dbReference type="EMBL" id="JBJKBG010000002">
    <property type="protein sequence ID" value="KAL3749322.1"/>
    <property type="molecule type" value="Genomic_DNA"/>
</dbReference>
<dbReference type="PANTHER" id="PTHR35695:SF1">
    <property type="entry name" value="GLYCEROL-3-PHOSPHATE ACYLTRANSFERASE, CHLOROPLASTIC"/>
    <property type="match status" value="1"/>
</dbReference>
<feature type="domain" description="Phospholipid/glycerol acyltransferase" evidence="2">
    <location>
        <begin position="92"/>
        <end position="243"/>
    </location>
</feature>
<keyword evidence="4" id="KW-1185">Reference proteome</keyword>
<dbReference type="PANTHER" id="PTHR35695">
    <property type="entry name" value="GLYCEROL-3-PHOSPHATE ACYLTRANSFERASE, CHLOROPLASTIC"/>
    <property type="match status" value="1"/>
</dbReference>
<dbReference type="InterPro" id="IPR002123">
    <property type="entry name" value="Plipid/glycerol_acylTrfase"/>
</dbReference>
<dbReference type="Gene3D" id="3.40.1130.10">
    <property type="entry name" value="Glycerol-3-phosphate (1)-acyltransferase"/>
    <property type="match status" value="2"/>
</dbReference>
<evidence type="ECO:0000313" key="4">
    <source>
        <dbReference type="Proteomes" id="UP001634007"/>
    </source>
</evidence>
<dbReference type="Pfam" id="PF01553">
    <property type="entry name" value="Acyltransferase"/>
    <property type="match status" value="1"/>
</dbReference>
<dbReference type="SMART" id="SM00563">
    <property type="entry name" value="PlsC"/>
    <property type="match status" value="1"/>
</dbReference>